<evidence type="ECO:0000313" key="10">
    <source>
        <dbReference type="Proteomes" id="UP000054078"/>
    </source>
</evidence>
<dbReference type="InterPro" id="IPR052159">
    <property type="entry name" value="Competence_DNA_uptake"/>
</dbReference>
<keyword evidence="2" id="KW-1003">Cell membrane</keyword>
<feature type="transmembrane region" description="Helical" evidence="7">
    <location>
        <begin position="513"/>
        <end position="533"/>
    </location>
</feature>
<keyword evidence="5 7" id="KW-0472">Membrane</keyword>
<dbReference type="GO" id="GO:0005886">
    <property type="term" value="C:plasma membrane"/>
    <property type="evidence" value="ECO:0007669"/>
    <property type="project" value="UniProtKB-SubCell"/>
</dbReference>
<dbReference type="SUPFAM" id="SSF56281">
    <property type="entry name" value="Metallo-hydrolase/oxidoreductase"/>
    <property type="match status" value="1"/>
</dbReference>
<dbReference type="AlphaFoldDB" id="A0A100YV77"/>
<dbReference type="Proteomes" id="UP000054078">
    <property type="component" value="Unassembled WGS sequence"/>
</dbReference>
<dbReference type="NCBIfam" id="TIGR00360">
    <property type="entry name" value="ComEC_N-term"/>
    <property type="match status" value="1"/>
</dbReference>
<evidence type="ECO:0000256" key="1">
    <source>
        <dbReference type="ARBA" id="ARBA00004651"/>
    </source>
</evidence>
<dbReference type="OrthoDB" id="7177610at2"/>
<dbReference type="InterPro" id="IPR035681">
    <property type="entry name" value="ComA-like_MBL"/>
</dbReference>
<organism evidence="9 10">
    <name type="scientific">Tractidigestivibacter scatoligenes</name>
    <name type="common">Olsenella scatoligenes</name>
    <dbReference type="NCBI Taxonomy" id="1299998"/>
    <lineage>
        <taxon>Bacteria</taxon>
        <taxon>Bacillati</taxon>
        <taxon>Actinomycetota</taxon>
        <taxon>Coriobacteriia</taxon>
        <taxon>Coriobacteriales</taxon>
        <taxon>Atopobiaceae</taxon>
        <taxon>Tractidigestivibacter</taxon>
    </lineage>
</organism>
<proteinExistence type="predicted"/>
<keyword evidence="10" id="KW-1185">Reference proteome</keyword>
<feature type="transmembrane region" description="Helical" evidence="7">
    <location>
        <begin position="30"/>
        <end position="48"/>
    </location>
</feature>
<evidence type="ECO:0000259" key="8">
    <source>
        <dbReference type="SMART" id="SM00849"/>
    </source>
</evidence>
<feature type="region of interest" description="Disordered" evidence="6">
    <location>
        <begin position="1"/>
        <end position="20"/>
    </location>
</feature>
<evidence type="ECO:0000256" key="2">
    <source>
        <dbReference type="ARBA" id="ARBA00022475"/>
    </source>
</evidence>
<comment type="caution">
    <text evidence="9">The sequence shown here is derived from an EMBL/GenBank/DDBJ whole genome shotgun (WGS) entry which is preliminary data.</text>
</comment>
<dbReference type="Gene3D" id="3.60.15.10">
    <property type="entry name" value="Ribonuclease Z/Hydroxyacylglutathione hydrolase-like"/>
    <property type="match status" value="1"/>
</dbReference>
<evidence type="ECO:0000313" key="9">
    <source>
        <dbReference type="EMBL" id="KUH58298.1"/>
    </source>
</evidence>
<sequence length="827" mass="84659">MCEGEEGATRVASVSRVPDSSATRMPTRPAIPVTLWCLVAVILAERTVLRHGMSPSFDLLVTPTGVAASLCLAAVIITMLFRKRRDRGRDKHHVPVAALFVLAAGLAGALLGWLALARVTSAAEALSTSPVSAWSLEVEGDMAEGGRGWWGRAGVYGENGANVGTVWLSSPSRLECGSVVSCVGRFKPNGDDEWGVSSRMQGLAGTVSVVHVIASREADGPLGVVLRARKAVLASFSPDESDGAAVLAGSVCGDRAPIRSRGLDGVFATCGASHLVAVSGGHLAILSGALAALLGKTRLGPGVRGSLALGVIVLFIVFCGAPASAMRAGIMSCVSFGGSLVGRRSHALSSTCAAAFAMALLDPYVSGQLGFLLSVASVVGICLFGSYASYALDVLTRLPRHSGGRLLALAHGLGRLRSNACDALGVSLVAQLFTLPLTCPTFGEVSLIAPIANLVLAPLFAGLVSLGLGAAVLTPLPALQSPVLAAAEGVSQAFCKVLSTLARLPLACLTMEASAAPMLAVLCGACVALYVVWPVPRRRLLVRFAAVLACGAVALLLGLRLLQPARVCVFDVGQGDAILVADGSAAVLVDTGPDEAISLALTRQGVIHLDAIVLTHLHDDHVGGMDDLVGRVACERVLVAKGVAEKIPAELSASISRLSGHEAEEISYGDTIRAGSFSLRVVSPTEPVDGGDNADSLMLAVSYEHNGDELSALLTGDAEKDETAACLARGDVGDIDFLKVGHHGSEVSLTADEAALLDPEVSVASAGEGNKYGHPRKECMDVLAGAGSVFLCTKDVGDVTVRPGVRGPTVFTERTPGGSAAAMASAM</sequence>
<keyword evidence="3 7" id="KW-0812">Transmembrane</keyword>
<feature type="transmembrane region" description="Helical" evidence="7">
    <location>
        <begin position="540"/>
        <end position="562"/>
    </location>
</feature>
<dbReference type="EMBL" id="LOJF01000009">
    <property type="protein sequence ID" value="KUH58298.1"/>
    <property type="molecule type" value="Genomic_DNA"/>
</dbReference>
<feature type="transmembrane region" description="Helical" evidence="7">
    <location>
        <begin position="93"/>
        <end position="116"/>
    </location>
</feature>
<feature type="transmembrane region" description="Helical" evidence="7">
    <location>
        <begin position="371"/>
        <end position="392"/>
    </location>
</feature>
<evidence type="ECO:0000256" key="5">
    <source>
        <dbReference type="ARBA" id="ARBA00023136"/>
    </source>
</evidence>
<protein>
    <recommendedName>
        <fullName evidence="8">Metallo-beta-lactamase domain-containing protein</fullName>
    </recommendedName>
</protein>
<dbReference type="Pfam" id="PF00753">
    <property type="entry name" value="Lactamase_B"/>
    <property type="match status" value="1"/>
</dbReference>
<dbReference type="InterPro" id="IPR001279">
    <property type="entry name" value="Metallo-B-lactamas"/>
</dbReference>
<keyword evidence="4 7" id="KW-1133">Transmembrane helix</keyword>
<evidence type="ECO:0000256" key="3">
    <source>
        <dbReference type="ARBA" id="ARBA00022692"/>
    </source>
</evidence>
<evidence type="ECO:0000256" key="4">
    <source>
        <dbReference type="ARBA" id="ARBA00022989"/>
    </source>
</evidence>
<feature type="transmembrane region" description="Helical" evidence="7">
    <location>
        <begin position="454"/>
        <end position="473"/>
    </location>
</feature>
<accession>A0A100YV77</accession>
<dbReference type="SMART" id="SM00849">
    <property type="entry name" value="Lactamase_B"/>
    <property type="match status" value="1"/>
</dbReference>
<dbReference type="STRING" id="1299998.AUL39_04595"/>
<dbReference type="PANTHER" id="PTHR30619">
    <property type="entry name" value="DNA INTERNALIZATION/COMPETENCE PROTEIN COMEC/REC2"/>
    <property type="match status" value="1"/>
</dbReference>
<dbReference type="InterPro" id="IPR036866">
    <property type="entry name" value="RibonucZ/Hydroxyglut_hydro"/>
</dbReference>
<dbReference type="InterPro" id="IPR004477">
    <property type="entry name" value="ComEC_N"/>
</dbReference>
<dbReference type="Pfam" id="PF03772">
    <property type="entry name" value="Competence"/>
    <property type="match status" value="1"/>
</dbReference>
<gene>
    <name evidence="9" type="ORF">AUL39_04595</name>
</gene>
<dbReference type="CDD" id="cd07731">
    <property type="entry name" value="ComA-like_MBL-fold"/>
    <property type="match status" value="1"/>
</dbReference>
<evidence type="ECO:0000256" key="6">
    <source>
        <dbReference type="SAM" id="MobiDB-lite"/>
    </source>
</evidence>
<reference evidence="9 10" key="1">
    <citation type="submission" date="2015-12" db="EMBL/GenBank/DDBJ databases">
        <title>Draft Genome Sequence of Olsenella scatoligenes SK9K4T; a Producer of 3-Methylindole- (skatole) and 4-Methylphenol- (p-cresol) Isolated from Pig Feces.</title>
        <authorList>
            <person name="Li X."/>
            <person name="Borg B."/>
            <person name="Canibe N."/>
        </authorList>
    </citation>
    <scope>NUCLEOTIDE SEQUENCE [LARGE SCALE GENOMIC DNA]</scope>
    <source>
        <strain evidence="9 10">SK9K4</strain>
    </source>
</reference>
<feature type="transmembrane region" description="Helical" evidence="7">
    <location>
        <begin position="307"/>
        <end position="326"/>
    </location>
</feature>
<feature type="domain" description="Metallo-beta-lactamase" evidence="8">
    <location>
        <begin position="574"/>
        <end position="768"/>
    </location>
</feature>
<comment type="subcellular location">
    <subcellularLocation>
        <location evidence="1">Cell membrane</location>
        <topology evidence="1">Multi-pass membrane protein</topology>
    </subcellularLocation>
</comment>
<name>A0A100YV77_TRASO</name>
<feature type="transmembrane region" description="Helical" evidence="7">
    <location>
        <begin position="60"/>
        <end position="81"/>
    </location>
</feature>
<dbReference type="PANTHER" id="PTHR30619:SF7">
    <property type="entry name" value="BETA-LACTAMASE DOMAIN PROTEIN"/>
    <property type="match status" value="1"/>
</dbReference>
<evidence type="ECO:0000256" key="7">
    <source>
        <dbReference type="SAM" id="Phobius"/>
    </source>
</evidence>
<feature type="transmembrane region" description="Helical" evidence="7">
    <location>
        <begin position="275"/>
        <end position="295"/>
    </location>
</feature>